<dbReference type="Proteomes" id="UP000056968">
    <property type="component" value="Chromosome"/>
</dbReference>
<name>A0A0S3F2L6_9SPHN</name>
<keyword evidence="2" id="KW-1185">Reference proteome</keyword>
<dbReference type="AlphaFoldDB" id="A0A0S3F2L6"/>
<sequence length="286" mass="31645">MAKQINWVSLALKIIDKQNPKSGDGAKTIRYIRSYIDTLLDKGRLTEKQSQGLIRNIDIHLGITLPNQLVQIGRTTAWAWKKKGVATHAPQPIQSFTVEDHWQALIAHYGSAEAVAHAACDRIEGEVEQANAQTPPATEVVQKPLDRNQPVTVSIWDETGSGNLDYKDGSKEHIVFYDAAVVKKKLDDAGAPDGLWRSLEIAWDDLDNCDFQLGIIHGDKDPKGKKPPTNPDCIVVKATPHGDPSKRFVTFVQSTYPKTMLAGMDGWKKRKNSHPDIKGWIDGLAA</sequence>
<dbReference type="OrthoDB" id="9800977at2"/>
<reference evidence="1 2" key="1">
    <citation type="submission" date="2015-11" db="EMBL/GenBank/DDBJ databases">
        <title>A Two-component Flavoprotein Monooxygenase System MeaXY Responsible for para-Hydroxylation of 2-Methyl-6-ethylaniline and 2,6-Diethylaniline in Sphingobium baderi DE-13.</title>
        <authorList>
            <person name="Cheng M."/>
            <person name="Meng Q."/>
            <person name="Yang Y."/>
            <person name="Chu C."/>
            <person name="Yan X."/>
            <person name="He J."/>
            <person name="Li S."/>
        </authorList>
    </citation>
    <scope>NUCLEOTIDE SEQUENCE [LARGE SCALE GENOMIC DNA]</scope>
    <source>
        <strain evidence="1 2">DE-13</strain>
    </source>
</reference>
<proteinExistence type="predicted"/>
<evidence type="ECO:0000313" key="2">
    <source>
        <dbReference type="Proteomes" id="UP000056968"/>
    </source>
</evidence>
<dbReference type="KEGG" id="sbd:ATN00_17935"/>
<organism evidence="1 2">
    <name type="scientific">Sphingobium baderi</name>
    <dbReference type="NCBI Taxonomy" id="1332080"/>
    <lineage>
        <taxon>Bacteria</taxon>
        <taxon>Pseudomonadati</taxon>
        <taxon>Pseudomonadota</taxon>
        <taxon>Alphaproteobacteria</taxon>
        <taxon>Sphingomonadales</taxon>
        <taxon>Sphingomonadaceae</taxon>
        <taxon>Sphingobium</taxon>
    </lineage>
</organism>
<dbReference type="EMBL" id="CP013264">
    <property type="protein sequence ID" value="ALR21891.1"/>
    <property type="molecule type" value="Genomic_DNA"/>
</dbReference>
<accession>A0A0S3F2L6</accession>
<dbReference type="RefSeq" id="WP_062067232.1">
    <property type="nucleotide sequence ID" value="NZ_CP013264.1"/>
</dbReference>
<protein>
    <submittedName>
        <fullName evidence="1">Uncharacterized protein</fullName>
    </submittedName>
</protein>
<gene>
    <name evidence="1" type="ORF">ATN00_17935</name>
</gene>
<evidence type="ECO:0000313" key="1">
    <source>
        <dbReference type="EMBL" id="ALR21891.1"/>
    </source>
</evidence>